<gene>
    <name evidence="1" type="ORF">GCM10010345_18240</name>
</gene>
<protein>
    <submittedName>
        <fullName evidence="1">Uncharacterized protein</fullName>
    </submittedName>
</protein>
<evidence type="ECO:0000313" key="2">
    <source>
        <dbReference type="Proteomes" id="UP000653644"/>
    </source>
</evidence>
<proteinExistence type="predicted"/>
<comment type="caution">
    <text evidence="1">The sequence shown here is derived from an EMBL/GenBank/DDBJ whole genome shotgun (WGS) entry which is preliminary data.</text>
</comment>
<dbReference type="Proteomes" id="UP000653644">
    <property type="component" value="Unassembled WGS sequence"/>
</dbReference>
<dbReference type="EMBL" id="BMVN01000005">
    <property type="protein sequence ID" value="GHA14076.1"/>
    <property type="molecule type" value="Genomic_DNA"/>
</dbReference>
<sequence>MADALAIADWVGQEIGFDLTAELREVCARADLDRLESPAQAEGGDTAQAALRALELRLPRSDRG</sequence>
<keyword evidence="2" id="KW-1185">Reference proteome</keyword>
<accession>A0ABQ3CGU4</accession>
<evidence type="ECO:0000313" key="1">
    <source>
        <dbReference type="EMBL" id="GHA14076.1"/>
    </source>
</evidence>
<organism evidence="1 2">
    <name type="scientific">Streptomyces canarius</name>
    <dbReference type="NCBI Taxonomy" id="285453"/>
    <lineage>
        <taxon>Bacteria</taxon>
        <taxon>Bacillati</taxon>
        <taxon>Actinomycetota</taxon>
        <taxon>Actinomycetes</taxon>
        <taxon>Kitasatosporales</taxon>
        <taxon>Streptomycetaceae</taxon>
        <taxon>Streptomyces</taxon>
    </lineage>
</organism>
<reference evidence="2" key="1">
    <citation type="journal article" date="2019" name="Int. J. Syst. Evol. Microbiol.">
        <title>The Global Catalogue of Microorganisms (GCM) 10K type strain sequencing project: providing services to taxonomists for standard genome sequencing and annotation.</title>
        <authorList>
            <consortium name="The Broad Institute Genomics Platform"/>
            <consortium name="The Broad Institute Genome Sequencing Center for Infectious Disease"/>
            <person name="Wu L."/>
            <person name="Ma J."/>
        </authorList>
    </citation>
    <scope>NUCLEOTIDE SEQUENCE [LARGE SCALE GENOMIC DNA]</scope>
    <source>
        <strain evidence="2">JCM 4733</strain>
    </source>
</reference>
<name>A0ABQ3CGU4_9ACTN</name>